<dbReference type="Proteomes" id="UP000182719">
    <property type="component" value="Unassembled WGS sequence"/>
</dbReference>
<keyword evidence="2" id="KW-1185">Reference proteome</keyword>
<protein>
    <submittedName>
        <fullName evidence="1">Uncharacterized protein</fullName>
    </submittedName>
</protein>
<gene>
    <name evidence="1" type="ORF">SAMN05444354_10496</name>
</gene>
<evidence type="ECO:0000313" key="1">
    <source>
        <dbReference type="EMBL" id="SEL14226.1"/>
    </source>
</evidence>
<name>A0A1H7MS96_STIAU</name>
<reference evidence="2" key="1">
    <citation type="submission" date="2016-10" db="EMBL/GenBank/DDBJ databases">
        <authorList>
            <person name="Varghese N."/>
            <person name="Submissions S."/>
        </authorList>
    </citation>
    <scope>NUCLEOTIDE SEQUENCE [LARGE SCALE GENOMIC DNA]</scope>
    <source>
        <strain evidence="2">DSM 17044</strain>
    </source>
</reference>
<organism evidence="1 2">
    <name type="scientific">Stigmatella aurantiaca</name>
    <dbReference type="NCBI Taxonomy" id="41"/>
    <lineage>
        <taxon>Bacteria</taxon>
        <taxon>Pseudomonadati</taxon>
        <taxon>Myxococcota</taxon>
        <taxon>Myxococcia</taxon>
        <taxon>Myxococcales</taxon>
        <taxon>Cystobacterineae</taxon>
        <taxon>Archangiaceae</taxon>
        <taxon>Stigmatella</taxon>
    </lineage>
</organism>
<accession>A0A1H7MS96</accession>
<dbReference type="AlphaFoldDB" id="A0A1H7MS96"/>
<dbReference type="EMBL" id="FOAP01000004">
    <property type="protein sequence ID" value="SEL14226.1"/>
    <property type="molecule type" value="Genomic_DNA"/>
</dbReference>
<evidence type="ECO:0000313" key="2">
    <source>
        <dbReference type="Proteomes" id="UP000182719"/>
    </source>
</evidence>
<proteinExistence type="predicted"/>
<sequence length="48" mass="5663">MWVWMCLSNEIVARWTDYYDSEGSVYAAVRPAPNRTNDPERNWGLGRE</sequence>